<feature type="region of interest" description="Disordered" evidence="1">
    <location>
        <begin position="295"/>
        <end position="323"/>
    </location>
</feature>
<reference evidence="3" key="1">
    <citation type="submission" date="2010-12" db="EMBL/GenBank/DDBJ databases">
        <title>Complete sequence of Desulfovibrio aespoeensis Aspo-2.</title>
        <authorList>
            <consortium name="US DOE Joint Genome Institute"/>
            <person name="Lucas S."/>
            <person name="Copeland A."/>
            <person name="Lapidus A."/>
            <person name="Cheng J.-F."/>
            <person name="Goodwin L."/>
            <person name="Pitluck S."/>
            <person name="Chertkov O."/>
            <person name="Misra M."/>
            <person name="Detter J.C."/>
            <person name="Han C."/>
            <person name="Tapia R."/>
            <person name="Land M."/>
            <person name="Hauser L."/>
            <person name="Kyrpides N."/>
            <person name="Ivanova N."/>
            <person name="Ovchinnikova G."/>
            <person name="Pedersen K."/>
            <person name="Jagevall S."/>
            <person name="Hazen T."/>
            <person name="Woyke T."/>
        </authorList>
    </citation>
    <scope>NUCLEOTIDE SEQUENCE [LARGE SCALE GENOMIC DNA]</scope>
    <source>
        <strain evidence="3">ATCC 700646 / DSM 10631 / Aspo-2</strain>
    </source>
</reference>
<gene>
    <name evidence="2" type="ordered locus">Daes_3202</name>
</gene>
<evidence type="ECO:0000256" key="1">
    <source>
        <dbReference type="SAM" id="MobiDB-lite"/>
    </source>
</evidence>
<proteinExistence type="predicted"/>
<dbReference type="Gene3D" id="3.40.50.1820">
    <property type="entry name" value="alpha/beta hydrolase"/>
    <property type="match status" value="1"/>
</dbReference>
<organism evidence="2 3">
    <name type="scientific">Pseudodesulfovibrio aespoeensis (strain ATCC 700646 / DSM 10631 / Aspo-2)</name>
    <name type="common">Desulfovibrio aespoeensis</name>
    <dbReference type="NCBI Taxonomy" id="643562"/>
    <lineage>
        <taxon>Bacteria</taxon>
        <taxon>Pseudomonadati</taxon>
        <taxon>Thermodesulfobacteriota</taxon>
        <taxon>Desulfovibrionia</taxon>
        <taxon>Desulfovibrionales</taxon>
        <taxon>Desulfovibrionaceae</taxon>
    </lineage>
</organism>
<accession>E6VRQ7</accession>
<evidence type="ECO:0000313" key="3">
    <source>
        <dbReference type="Proteomes" id="UP000002191"/>
    </source>
</evidence>
<dbReference type="STRING" id="643562.Daes_3202"/>
<name>E6VRQ7_PSEA9</name>
<keyword evidence="3" id="KW-1185">Reference proteome</keyword>
<dbReference type="KEGG" id="das:Daes_3202"/>
<dbReference type="SUPFAM" id="SSF53474">
    <property type="entry name" value="alpha/beta-Hydrolases"/>
    <property type="match status" value="1"/>
</dbReference>
<feature type="compositionally biased region" description="Low complexity" evidence="1">
    <location>
        <begin position="314"/>
        <end position="323"/>
    </location>
</feature>
<reference evidence="2 3" key="2">
    <citation type="journal article" date="2014" name="Genome Announc.">
        <title>Complete Genome Sequence of the Subsurface, Mesophilic Sulfate-Reducing Bacterium Desulfovibrio aespoeensis Aspo-2.</title>
        <authorList>
            <person name="Pedersen K."/>
            <person name="Bengtsson A."/>
            <person name="Edlund J."/>
            <person name="Rabe L."/>
            <person name="Hazen T."/>
            <person name="Chakraborty R."/>
            <person name="Goodwin L."/>
            <person name="Shapiro N."/>
        </authorList>
    </citation>
    <scope>NUCLEOTIDE SEQUENCE [LARGE SCALE GENOMIC DNA]</scope>
    <source>
        <strain evidence="3">ATCC 700646 / DSM 10631 / Aspo-2</strain>
    </source>
</reference>
<dbReference type="RefSeq" id="WP_013516095.1">
    <property type="nucleotide sequence ID" value="NC_014844.1"/>
</dbReference>
<feature type="compositionally biased region" description="Basic and acidic residues" evidence="1">
    <location>
        <begin position="295"/>
        <end position="313"/>
    </location>
</feature>
<feature type="region of interest" description="Disordered" evidence="1">
    <location>
        <begin position="101"/>
        <end position="158"/>
    </location>
</feature>
<evidence type="ECO:0000313" key="2">
    <source>
        <dbReference type="EMBL" id="ADU64194.1"/>
    </source>
</evidence>
<dbReference type="InterPro" id="IPR029058">
    <property type="entry name" value="AB_hydrolase_fold"/>
</dbReference>
<sequence>MRAFSWLLSLLLHTALVVVLVQTMHLAQPDLRELMELDLTRIAQAEPEALFAPLPVPLPPPPVPEPDVVEPEVVEPEIPESEMTNAPLPPALPMDKTILLDDAPPPEPLAAPEPAAEVVPESGAVEISPVKEGPPLEESPREESLAKPADPAQVREDKAPPIEVSRHDIIAHRGHEARFGRSMMADHYSYEATEFSGQFRTRDDRVISIIDARDTKYGRFLIYDSKNKTLRRLKEFGKYVYTIGPSLDADEPVAGTVTFLAKDDRIERFILMTDDDRLAHFPVKVHVRESDVRFPVPGEEKGSREESTEERAGRTTLPPTGTGHPGVVLAYGGKCVDEGLIQGFTRSLSVSGLAVFSFVPSGCNDPEGLPVSQPVVQPLARQVAETVAAVNHFAGLDQIDRARVGIWGNGPGANAALRAALQAISRKKTEAGSDAVRPAYVVCLLDDTVGPDGLPGRQELAALDMPVLWLITGRSLGRWQSFVAMLEGLRDHGLHGTDRRAFTIVMAPLKASREVQAAQSELSGWVEQVTEEHARLGASWITGLPRQP</sequence>
<dbReference type="HOGENOM" id="CLU_556348_0_0_7"/>
<dbReference type="eggNOG" id="COG1073">
    <property type="taxonomic scope" value="Bacteria"/>
</dbReference>
<dbReference type="AlphaFoldDB" id="E6VRQ7"/>
<dbReference type="Proteomes" id="UP000002191">
    <property type="component" value="Chromosome"/>
</dbReference>
<dbReference type="EMBL" id="CP002431">
    <property type="protein sequence ID" value="ADU64194.1"/>
    <property type="molecule type" value="Genomic_DNA"/>
</dbReference>
<feature type="compositionally biased region" description="Low complexity" evidence="1">
    <location>
        <begin position="112"/>
        <end position="126"/>
    </location>
</feature>
<protein>
    <submittedName>
        <fullName evidence="2">Uncharacterized protein</fullName>
    </submittedName>
</protein>
<dbReference type="OrthoDB" id="5457793at2"/>